<dbReference type="SMART" id="SM01120">
    <property type="entry name" value="Dak2"/>
    <property type="match status" value="1"/>
</dbReference>
<keyword evidence="5" id="KW-1185">Reference proteome</keyword>
<dbReference type="PANTHER" id="PTHR28629">
    <property type="entry name" value="TRIOKINASE/FMN CYCLASE"/>
    <property type="match status" value="1"/>
</dbReference>
<dbReference type="SUPFAM" id="SSF101473">
    <property type="entry name" value="DhaL-like"/>
    <property type="match status" value="1"/>
</dbReference>
<dbReference type="STRING" id="71999.KPaMU14_07065"/>
<sequence length="235" mass="24696">MTEQESSGTAQGLGEDFGRRFVQGVQRLLGENAEALGELDRRAGDGDFGTSVRAALSQLDRETEQEQPSTYRQWLSALYRGWLAVGGTSGPLFGVFFRELAKAGEADGTPQVEELVEALAAGQAIVQRYGEAEVGDKTMVDALAPAVEAMRRSLHDGEPSQHVLEAGEAAAVEGARSSAESLARRGRASYVGEASQGVIDPGAAAMALVLGAARAAADAGRGEQHPREVDTAWLV</sequence>
<evidence type="ECO:0000256" key="2">
    <source>
        <dbReference type="ARBA" id="ARBA00022777"/>
    </source>
</evidence>
<name>M2XUI3_9MICC</name>
<evidence type="ECO:0000256" key="1">
    <source>
        <dbReference type="ARBA" id="ARBA00022679"/>
    </source>
</evidence>
<accession>M2XUI3</accession>
<dbReference type="FunFam" id="1.25.40.340:FF:000002">
    <property type="entry name" value="Dihydroxyacetone kinase, L subunit"/>
    <property type="match status" value="1"/>
</dbReference>
<proteinExistence type="predicted"/>
<dbReference type="PANTHER" id="PTHR28629:SF4">
    <property type="entry name" value="TRIOKINASE_FMN CYCLASE"/>
    <property type="match status" value="1"/>
</dbReference>
<dbReference type="GO" id="GO:0005829">
    <property type="term" value="C:cytosol"/>
    <property type="evidence" value="ECO:0007669"/>
    <property type="project" value="TreeGrafter"/>
</dbReference>
<dbReference type="RefSeq" id="WP_006214871.1">
    <property type="nucleotide sequence ID" value="NZ_ANHZ02000014.1"/>
</dbReference>
<dbReference type="GO" id="GO:0004371">
    <property type="term" value="F:glycerone kinase activity"/>
    <property type="evidence" value="ECO:0007669"/>
    <property type="project" value="InterPro"/>
</dbReference>
<gene>
    <name evidence="4" type="ORF">C884_00450</name>
</gene>
<organism evidence="4 5">
    <name type="scientific">Kocuria palustris PEL</name>
    <dbReference type="NCBI Taxonomy" id="1236550"/>
    <lineage>
        <taxon>Bacteria</taxon>
        <taxon>Bacillati</taxon>
        <taxon>Actinomycetota</taxon>
        <taxon>Actinomycetes</taxon>
        <taxon>Micrococcales</taxon>
        <taxon>Micrococcaceae</taxon>
        <taxon>Kocuria</taxon>
    </lineage>
</organism>
<dbReference type="EMBL" id="ANHZ02000014">
    <property type="protein sequence ID" value="EME36463.1"/>
    <property type="molecule type" value="Genomic_DNA"/>
</dbReference>
<protein>
    <submittedName>
        <fullName evidence="4">Dihydroxyacetone kinase</fullName>
    </submittedName>
</protein>
<evidence type="ECO:0000313" key="4">
    <source>
        <dbReference type="EMBL" id="EME36463.1"/>
    </source>
</evidence>
<keyword evidence="1" id="KW-0808">Transferase</keyword>
<dbReference type="Gene3D" id="1.25.40.340">
    <property type="match status" value="1"/>
</dbReference>
<dbReference type="NCBIfam" id="TIGR02365">
    <property type="entry name" value="dha_L_ycgS"/>
    <property type="match status" value="1"/>
</dbReference>
<dbReference type="Proteomes" id="UP000009877">
    <property type="component" value="Unassembled WGS sequence"/>
</dbReference>
<evidence type="ECO:0000259" key="3">
    <source>
        <dbReference type="PROSITE" id="PS51480"/>
    </source>
</evidence>
<reference evidence="4 5" key="1">
    <citation type="journal article" date="2014" name="Genome Announc.">
        <title>Draft Genome Sequence of Kocuria palustris PEL.</title>
        <authorList>
            <person name="Sharma G."/>
            <person name="Khatri I."/>
            <person name="Subramanian S."/>
        </authorList>
    </citation>
    <scope>NUCLEOTIDE SEQUENCE [LARGE SCALE GENOMIC DNA]</scope>
    <source>
        <strain evidence="4 5">PEL</strain>
    </source>
</reference>
<dbReference type="Pfam" id="PF02734">
    <property type="entry name" value="Dak2"/>
    <property type="match status" value="1"/>
</dbReference>
<dbReference type="InterPro" id="IPR050861">
    <property type="entry name" value="Dihydroxyacetone_Kinase"/>
</dbReference>
<feature type="domain" description="DhaL" evidence="3">
    <location>
        <begin position="16"/>
        <end position="215"/>
    </location>
</feature>
<evidence type="ECO:0000313" key="5">
    <source>
        <dbReference type="Proteomes" id="UP000009877"/>
    </source>
</evidence>
<keyword evidence="2 4" id="KW-0418">Kinase</keyword>
<dbReference type="InterPro" id="IPR036117">
    <property type="entry name" value="DhaL_dom_sf"/>
</dbReference>
<dbReference type="PROSITE" id="PS51480">
    <property type="entry name" value="DHAL"/>
    <property type="match status" value="1"/>
</dbReference>
<comment type="caution">
    <text evidence="4">The sequence shown here is derived from an EMBL/GenBank/DDBJ whole genome shotgun (WGS) entry which is preliminary data.</text>
</comment>
<dbReference type="GO" id="GO:0019563">
    <property type="term" value="P:glycerol catabolic process"/>
    <property type="evidence" value="ECO:0007669"/>
    <property type="project" value="TreeGrafter"/>
</dbReference>
<dbReference type="InterPro" id="IPR004007">
    <property type="entry name" value="DhaL_dom"/>
</dbReference>
<dbReference type="InterPro" id="IPR012737">
    <property type="entry name" value="DhaK_L_YcgS"/>
</dbReference>
<dbReference type="AlphaFoldDB" id="M2XUI3"/>